<dbReference type="EMBL" id="CADEAL010004253">
    <property type="protein sequence ID" value="CAB1455399.1"/>
    <property type="molecule type" value="Genomic_DNA"/>
</dbReference>
<sequence>MPKMLQAAESASARTLLALFRGCEEPRFIRVSCNREESEERSWFFSHCCELRAVVYKWRRGDNDTLLGQEDMQRQFQP</sequence>
<dbReference type="Proteomes" id="UP001153269">
    <property type="component" value="Unassembled WGS sequence"/>
</dbReference>
<proteinExistence type="predicted"/>
<reference evidence="1" key="1">
    <citation type="submission" date="2020-03" db="EMBL/GenBank/DDBJ databases">
        <authorList>
            <person name="Weist P."/>
        </authorList>
    </citation>
    <scope>NUCLEOTIDE SEQUENCE</scope>
</reference>
<dbReference type="AlphaFoldDB" id="A0A9N7ZB90"/>
<organism evidence="1 2">
    <name type="scientific">Pleuronectes platessa</name>
    <name type="common">European plaice</name>
    <dbReference type="NCBI Taxonomy" id="8262"/>
    <lineage>
        <taxon>Eukaryota</taxon>
        <taxon>Metazoa</taxon>
        <taxon>Chordata</taxon>
        <taxon>Craniata</taxon>
        <taxon>Vertebrata</taxon>
        <taxon>Euteleostomi</taxon>
        <taxon>Actinopterygii</taxon>
        <taxon>Neopterygii</taxon>
        <taxon>Teleostei</taxon>
        <taxon>Neoteleostei</taxon>
        <taxon>Acanthomorphata</taxon>
        <taxon>Carangaria</taxon>
        <taxon>Pleuronectiformes</taxon>
        <taxon>Pleuronectoidei</taxon>
        <taxon>Pleuronectidae</taxon>
        <taxon>Pleuronectes</taxon>
    </lineage>
</organism>
<keyword evidence="2" id="KW-1185">Reference proteome</keyword>
<gene>
    <name evidence="1" type="ORF">PLEPLA_LOCUS43175</name>
</gene>
<accession>A0A9N7ZB90</accession>
<protein>
    <submittedName>
        <fullName evidence="1">Uncharacterized protein</fullName>
    </submittedName>
</protein>
<evidence type="ECO:0000313" key="2">
    <source>
        <dbReference type="Proteomes" id="UP001153269"/>
    </source>
</evidence>
<evidence type="ECO:0000313" key="1">
    <source>
        <dbReference type="EMBL" id="CAB1455399.1"/>
    </source>
</evidence>
<name>A0A9N7ZB90_PLEPL</name>
<comment type="caution">
    <text evidence="1">The sequence shown here is derived from an EMBL/GenBank/DDBJ whole genome shotgun (WGS) entry which is preliminary data.</text>
</comment>